<accession>A0A2H0UUS0</accession>
<protein>
    <recommendedName>
        <fullName evidence="1">Methyltransferase type 11 domain-containing protein</fullName>
    </recommendedName>
</protein>
<dbReference type="CDD" id="cd02440">
    <property type="entry name" value="AdoMet_MTases"/>
    <property type="match status" value="1"/>
</dbReference>
<dbReference type="Proteomes" id="UP000230132">
    <property type="component" value="Unassembled WGS sequence"/>
</dbReference>
<reference evidence="3" key="1">
    <citation type="submission" date="2017-09" db="EMBL/GenBank/DDBJ databases">
        <title>Depth-based differentiation of microbial function through sediment-hosted aquifers and enrichment of novel symbionts in the deep terrestrial subsurface.</title>
        <authorList>
            <person name="Probst A.J."/>
            <person name="Ladd B."/>
            <person name="Jarett J.K."/>
            <person name="Geller-Mcgrath D.E."/>
            <person name="Sieber C.M.K."/>
            <person name="Emerson J.B."/>
            <person name="Anantharaman K."/>
            <person name="Thomas B.C."/>
            <person name="Malmstrom R."/>
            <person name="Stieglmeier M."/>
            <person name="Klingl A."/>
            <person name="Woyke T."/>
            <person name="Ryan C.M."/>
            <person name="Banfield J.F."/>
        </authorList>
    </citation>
    <scope>NUCLEOTIDE SEQUENCE [LARGE SCALE GENOMIC DNA]</scope>
</reference>
<comment type="caution">
    <text evidence="2">The sequence shown here is derived from an EMBL/GenBank/DDBJ whole genome shotgun (WGS) entry which is preliminary data.</text>
</comment>
<dbReference type="AlphaFoldDB" id="A0A2H0UUS0"/>
<dbReference type="GO" id="GO:0008757">
    <property type="term" value="F:S-adenosylmethionine-dependent methyltransferase activity"/>
    <property type="evidence" value="ECO:0007669"/>
    <property type="project" value="InterPro"/>
</dbReference>
<sequence length="256" mass="29957">MIYGKRFFYFFMFSEELQNKIIKYYQNYYKSCGLRDFKLRAENKLREEAVEEKRLLRLEEFLLLKKLQAKECFIMGAGTGGLAVVLKEKYNINVSGCEPDIVALDILKEKLKQKGIDDVGFTADFGEHLTSFKSSFFDLVYCYTVLEHVQNVEKCLAEMIRITKPGASVYVNTPNYGFPEERHYKIRWPFPPAYLPRAFSYLYLILRGKPPKFFKSLNLLTKRRLSKILSRHKNIKTKPLSPVKSSTQELLLKKLA</sequence>
<dbReference type="Gene3D" id="3.40.50.150">
    <property type="entry name" value="Vaccinia Virus protein VP39"/>
    <property type="match status" value="1"/>
</dbReference>
<dbReference type="SUPFAM" id="SSF53335">
    <property type="entry name" value="S-adenosyl-L-methionine-dependent methyltransferases"/>
    <property type="match status" value="1"/>
</dbReference>
<evidence type="ECO:0000259" key="1">
    <source>
        <dbReference type="Pfam" id="PF08241"/>
    </source>
</evidence>
<dbReference type="InterPro" id="IPR013216">
    <property type="entry name" value="Methyltransf_11"/>
</dbReference>
<feature type="domain" description="Methyltransferase type 11" evidence="1">
    <location>
        <begin position="75"/>
        <end position="170"/>
    </location>
</feature>
<dbReference type="InterPro" id="IPR029063">
    <property type="entry name" value="SAM-dependent_MTases_sf"/>
</dbReference>
<dbReference type="EMBL" id="PFAX01000014">
    <property type="protein sequence ID" value="PIR90558.1"/>
    <property type="molecule type" value="Genomic_DNA"/>
</dbReference>
<gene>
    <name evidence="2" type="ORF">COU05_01275</name>
</gene>
<name>A0A2H0UUS0_9BACT</name>
<evidence type="ECO:0000313" key="3">
    <source>
        <dbReference type="Proteomes" id="UP000230132"/>
    </source>
</evidence>
<evidence type="ECO:0000313" key="2">
    <source>
        <dbReference type="EMBL" id="PIR90558.1"/>
    </source>
</evidence>
<organism evidence="2 3">
    <name type="scientific">bacterium (Candidatus Gribaldobacteria) CG10_big_fil_rev_8_21_14_0_10_37_21</name>
    <dbReference type="NCBI Taxonomy" id="2014275"/>
    <lineage>
        <taxon>Bacteria</taxon>
        <taxon>Candidatus Gribaldobacteria</taxon>
    </lineage>
</organism>
<dbReference type="Pfam" id="PF08241">
    <property type="entry name" value="Methyltransf_11"/>
    <property type="match status" value="1"/>
</dbReference>
<proteinExistence type="predicted"/>